<feature type="signal peptide" evidence="1">
    <location>
        <begin position="1"/>
        <end position="36"/>
    </location>
</feature>
<proteinExistence type="predicted"/>
<comment type="caution">
    <text evidence="2">The sequence shown here is derived from an EMBL/GenBank/DDBJ whole genome shotgun (WGS) entry which is preliminary data.</text>
</comment>
<evidence type="ECO:0000313" key="2">
    <source>
        <dbReference type="EMBL" id="MBU8869158.1"/>
    </source>
</evidence>
<name>A0ABS6IBQ5_9MICC</name>
<gene>
    <name evidence="2" type="ORF">KSW38_22945</name>
</gene>
<dbReference type="EMBL" id="JAHOPC010000027">
    <property type="protein sequence ID" value="MBU8869158.1"/>
    <property type="molecule type" value="Genomic_DNA"/>
</dbReference>
<reference evidence="2 3" key="1">
    <citation type="submission" date="2021-06" db="EMBL/GenBank/DDBJ databases">
        <authorList>
            <person name="Jeong J.W."/>
        </authorList>
    </citation>
    <scope>NUCLEOTIDE SEQUENCE [LARGE SCALE GENOMIC DNA]</scope>
    <source>
        <strain evidence="2 3">MMS21-TAE1-1</strain>
    </source>
</reference>
<evidence type="ECO:0008006" key="4">
    <source>
        <dbReference type="Google" id="ProtNLM"/>
    </source>
</evidence>
<evidence type="ECO:0000256" key="1">
    <source>
        <dbReference type="SAM" id="SignalP"/>
    </source>
</evidence>
<keyword evidence="3" id="KW-1185">Reference proteome</keyword>
<accession>A0ABS6IBQ5</accession>
<protein>
    <recommendedName>
        <fullName evidence="4">Alpha-galactosidase NEW3 domain-containing protein</fullName>
    </recommendedName>
</protein>
<dbReference type="RefSeq" id="WP_216927587.1">
    <property type="nucleotide sequence ID" value="NZ_JAHOPC010000027.1"/>
</dbReference>
<dbReference type="Proteomes" id="UP000824166">
    <property type="component" value="Unassembled WGS sequence"/>
</dbReference>
<keyword evidence="1" id="KW-0732">Signal</keyword>
<evidence type="ECO:0000313" key="3">
    <source>
        <dbReference type="Proteomes" id="UP000824166"/>
    </source>
</evidence>
<sequence>MYHRPERTTPFRRDGVPLRALLLALVVAFVPVAALAASAGQSATQGNTAKVAKGIAVALSPSSRSLDQGQSTTFAVSATSTGGFTGPVTFTVTGLPAGATAAWSPSSVVLGSGTTAQVTLTVATSTTTTVGKFDFTVKGASGAVQSNAAPGQLQVQEVKRTFGVTGSLNGLLAPGVSRSLELQISNPETKSIAVTNLTVAIAQVVRTPAAVAANLPCSSADYQITQYTGTYPFAAPSGPSSLTSLGVPQSNWPQVRMLDTVQLQDGCKGATLQLTFSGTGQAN</sequence>
<organism evidence="2 3">
    <name type="scientific">Paenarthrobacter aromaticivorans</name>
    <dbReference type="NCBI Taxonomy" id="2849150"/>
    <lineage>
        <taxon>Bacteria</taxon>
        <taxon>Bacillati</taxon>
        <taxon>Actinomycetota</taxon>
        <taxon>Actinomycetes</taxon>
        <taxon>Micrococcales</taxon>
        <taxon>Micrococcaceae</taxon>
        <taxon>Paenarthrobacter</taxon>
    </lineage>
</organism>
<feature type="chain" id="PRO_5045757551" description="Alpha-galactosidase NEW3 domain-containing protein" evidence="1">
    <location>
        <begin position="37"/>
        <end position="283"/>
    </location>
</feature>